<protein>
    <submittedName>
        <fullName evidence="3">Secreted protein</fullName>
    </submittedName>
</protein>
<dbReference type="AlphaFoldDB" id="A0A327W526"/>
<gene>
    <name evidence="3" type="ORF">CLV59_103444</name>
</gene>
<dbReference type="EMBL" id="QLMA01000003">
    <property type="protein sequence ID" value="RAJ83476.1"/>
    <property type="molecule type" value="Genomic_DNA"/>
</dbReference>
<dbReference type="NCBIfam" id="TIGR01409">
    <property type="entry name" value="TAT_signal_seq"/>
    <property type="match status" value="1"/>
</dbReference>
<evidence type="ECO:0000313" key="4">
    <source>
        <dbReference type="Proteomes" id="UP000249819"/>
    </source>
</evidence>
<feature type="domain" description="Stress-response A/B barrel" evidence="2">
    <location>
        <begin position="37"/>
        <end position="133"/>
    </location>
</feature>
<dbReference type="InterPro" id="IPR013097">
    <property type="entry name" value="Dabb"/>
</dbReference>
<sequence>MSNANRRQFIGTAAALAVGAVTASAKPFAPSKSLQPLIHHVFFWLKNPHSVEDRNKLIEGVRGLGKIESIRTLHVGVVADTEKREVVDGSWDVSEMIFFDDISGQASYQTHPVHLEFVKNYGHLWERVVVYDAMTI</sequence>
<name>A0A327W526_9BACT</name>
<proteinExistence type="predicted"/>
<reference evidence="3 4" key="1">
    <citation type="submission" date="2018-06" db="EMBL/GenBank/DDBJ databases">
        <title>Genomic Encyclopedia of Archaeal and Bacterial Type Strains, Phase II (KMG-II): from individual species to whole genera.</title>
        <authorList>
            <person name="Goeker M."/>
        </authorList>
    </citation>
    <scope>NUCLEOTIDE SEQUENCE [LARGE SCALE GENOMIC DNA]</scope>
    <source>
        <strain evidence="3 4">DSM 29821</strain>
    </source>
</reference>
<dbReference type="SUPFAM" id="SSF54909">
    <property type="entry name" value="Dimeric alpha+beta barrel"/>
    <property type="match status" value="1"/>
</dbReference>
<keyword evidence="4" id="KW-1185">Reference proteome</keyword>
<dbReference type="InterPro" id="IPR011008">
    <property type="entry name" value="Dimeric_a/b-barrel"/>
</dbReference>
<accession>A0A327W526</accession>
<comment type="caution">
    <text evidence="3">The sequence shown here is derived from an EMBL/GenBank/DDBJ whole genome shotgun (WGS) entry which is preliminary data.</text>
</comment>
<organism evidence="3 4">
    <name type="scientific">Chitinophaga dinghuensis</name>
    <dbReference type="NCBI Taxonomy" id="1539050"/>
    <lineage>
        <taxon>Bacteria</taxon>
        <taxon>Pseudomonadati</taxon>
        <taxon>Bacteroidota</taxon>
        <taxon>Chitinophagia</taxon>
        <taxon>Chitinophagales</taxon>
        <taxon>Chitinophagaceae</taxon>
        <taxon>Chitinophaga</taxon>
    </lineage>
</organism>
<dbReference type="RefSeq" id="WP_111592120.1">
    <property type="nucleotide sequence ID" value="NZ_QLMA01000003.1"/>
</dbReference>
<dbReference type="Proteomes" id="UP000249819">
    <property type="component" value="Unassembled WGS sequence"/>
</dbReference>
<feature type="chain" id="PRO_5016397236" evidence="1">
    <location>
        <begin position="26"/>
        <end position="136"/>
    </location>
</feature>
<feature type="signal peptide" evidence="1">
    <location>
        <begin position="1"/>
        <end position="25"/>
    </location>
</feature>
<dbReference type="InterPro" id="IPR006311">
    <property type="entry name" value="TAT_signal"/>
</dbReference>
<dbReference type="PROSITE" id="PS51318">
    <property type="entry name" value="TAT"/>
    <property type="match status" value="1"/>
</dbReference>
<dbReference type="OrthoDB" id="7189263at2"/>
<dbReference type="PROSITE" id="PS51502">
    <property type="entry name" value="S_R_A_B_BARREL"/>
    <property type="match status" value="1"/>
</dbReference>
<dbReference type="Gene3D" id="3.30.70.100">
    <property type="match status" value="1"/>
</dbReference>
<evidence type="ECO:0000259" key="2">
    <source>
        <dbReference type="PROSITE" id="PS51502"/>
    </source>
</evidence>
<keyword evidence="1" id="KW-0732">Signal</keyword>
<evidence type="ECO:0000256" key="1">
    <source>
        <dbReference type="SAM" id="SignalP"/>
    </source>
</evidence>
<evidence type="ECO:0000313" key="3">
    <source>
        <dbReference type="EMBL" id="RAJ83476.1"/>
    </source>
</evidence>
<dbReference type="Pfam" id="PF07876">
    <property type="entry name" value="Dabb"/>
    <property type="match status" value="1"/>
</dbReference>
<dbReference type="SMART" id="SM00886">
    <property type="entry name" value="Dabb"/>
    <property type="match status" value="1"/>
</dbReference>
<dbReference type="InterPro" id="IPR019546">
    <property type="entry name" value="TAT_signal_bac_arc"/>
</dbReference>